<keyword evidence="3" id="KW-1185">Reference proteome</keyword>
<name>A0ABW4TKW3_9ACTN</name>
<accession>A0ABW4TKW3</accession>
<dbReference type="InterPro" id="IPR023393">
    <property type="entry name" value="START-like_dom_sf"/>
</dbReference>
<evidence type="ECO:0000313" key="3">
    <source>
        <dbReference type="Proteomes" id="UP001597351"/>
    </source>
</evidence>
<feature type="compositionally biased region" description="Low complexity" evidence="1">
    <location>
        <begin position="10"/>
        <end position="25"/>
    </location>
</feature>
<sequence>MGQGVRRRPAAAARGGRGADPPALRRGLRAADRGAVLTTVEFSGRVDLLHPPEAVFRYLADPRNRPEWQSSLMSVTLEDRDAEPHVGQAWRDNTMAGVRPRMRTTELTPFRLWTEEGTWGGITATLRLRFTAITSGTRIDATGSLTGSGAWSVPVRVAGRLAGPAIRHDLARAGDVLARTHR</sequence>
<gene>
    <name evidence="2" type="ORF">ACFSDE_07040</name>
</gene>
<organism evidence="2 3">
    <name type="scientific">Nocardioides aestuarii</name>
    <dbReference type="NCBI Taxonomy" id="252231"/>
    <lineage>
        <taxon>Bacteria</taxon>
        <taxon>Bacillati</taxon>
        <taxon>Actinomycetota</taxon>
        <taxon>Actinomycetes</taxon>
        <taxon>Propionibacteriales</taxon>
        <taxon>Nocardioidaceae</taxon>
        <taxon>Nocardioides</taxon>
    </lineage>
</organism>
<dbReference type="Pfam" id="PF10604">
    <property type="entry name" value="Polyketide_cyc2"/>
    <property type="match status" value="1"/>
</dbReference>
<dbReference type="SUPFAM" id="SSF55961">
    <property type="entry name" value="Bet v1-like"/>
    <property type="match status" value="1"/>
</dbReference>
<evidence type="ECO:0000313" key="2">
    <source>
        <dbReference type="EMBL" id="MFD1946540.1"/>
    </source>
</evidence>
<comment type="caution">
    <text evidence="2">The sequence shown here is derived from an EMBL/GenBank/DDBJ whole genome shotgun (WGS) entry which is preliminary data.</text>
</comment>
<dbReference type="RefSeq" id="WP_343916785.1">
    <property type="nucleotide sequence ID" value="NZ_BAAAJT010000002.1"/>
</dbReference>
<feature type="region of interest" description="Disordered" evidence="1">
    <location>
        <begin position="1"/>
        <end position="27"/>
    </location>
</feature>
<proteinExistence type="predicted"/>
<protein>
    <submittedName>
        <fullName evidence="2">SRPBCC family protein</fullName>
    </submittedName>
</protein>
<dbReference type="InterPro" id="IPR019587">
    <property type="entry name" value="Polyketide_cyclase/dehydratase"/>
</dbReference>
<dbReference type="Proteomes" id="UP001597351">
    <property type="component" value="Unassembled WGS sequence"/>
</dbReference>
<evidence type="ECO:0000256" key="1">
    <source>
        <dbReference type="SAM" id="MobiDB-lite"/>
    </source>
</evidence>
<reference evidence="3" key="1">
    <citation type="journal article" date="2019" name="Int. J. Syst. Evol. Microbiol.">
        <title>The Global Catalogue of Microorganisms (GCM) 10K type strain sequencing project: providing services to taxonomists for standard genome sequencing and annotation.</title>
        <authorList>
            <consortium name="The Broad Institute Genomics Platform"/>
            <consortium name="The Broad Institute Genome Sequencing Center for Infectious Disease"/>
            <person name="Wu L."/>
            <person name="Ma J."/>
        </authorList>
    </citation>
    <scope>NUCLEOTIDE SEQUENCE [LARGE SCALE GENOMIC DNA]</scope>
    <source>
        <strain evidence="3">CGMCC 1.12477</strain>
    </source>
</reference>
<dbReference type="EMBL" id="JBHUGD010000003">
    <property type="protein sequence ID" value="MFD1946540.1"/>
    <property type="molecule type" value="Genomic_DNA"/>
</dbReference>
<dbReference type="Gene3D" id="3.30.530.20">
    <property type="match status" value="1"/>
</dbReference>